<feature type="transmembrane region" description="Helical" evidence="1">
    <location>
        <begin position="69"/>
        <end position="90"/>
    </location>
</feature>
<accession>A0A7S3LN47</accession>
<evidence type="ECO:0008006" key="3">
    <source>
        <dbReference type="Google" id="ProtNLM"/>
    </source>
</evidence>
<name>A0A7S3LN47_9STRA</name>
<dbReference type="InterPro" id="IPR037185">
    <property type="entry name" value="EmrE-like"/>
</dbReference>
<keyword evidence="1" id="KW-1133">Transmembrane helix</keyword>
<keyword evidence="1" id="KW-0812">Transmembrane</keyword>
<reference evidence="2" key="1">
    <citation type="submission" date="2021-01" db="EMBL/GenBank/DDBJ databases">
        <authorList>
            <person name="Corre E."/>
            <person name="Pelletier E."/>
            <person name="Niang G."/>
            <person name="Scheremetjew M."/>
            <person name="Finn R."/>
            <person name="Kale V."/>
            <person name="Holt S."/>
            <person name="Cochrane G."/>
            <person name="Meng A."/>
            <person name="Brown T."/>
            <person name="Cohen L."/>
        </authorList>
    </citation>
    <scope>NUCLEOTIDE SEQUENCE</scope>
    <source>
        <strain evidence="2">GSBS06</strain>
    </source>
</reference>
<evidence type="ECO:0000313" key="2">
    <source>
        <dbReference type="EMBL" id="CAE0435134.1"/>
    </source>
</evidence>
<dbReference type="EMBL" id="HBIN01007396">
    <property type="protein sequence ID" value="CAE0435134.1"/>
    <property type="molecule type" value="Transcribed_RNA"/>
</dbReference>
<feature type="transmembrane region" description="Helical" evidence="1">
    <location>
        <begin position="30"/>
        <end position="49"/>
    </location>
</feature>
<organism evidence="2">
    <name type="scientific">Aplanochytrium stocchinoi</name>
    <dbReference type="NCBI Taxonomy" id="215587"/>
    <lineage>
        <taxon>Eukaryota</taxon>
        <taxon>Sar</taxon>
        <taxon>Stramenopiles</taxon>
        <taxon>Bigyra</taxon>
        <taxon>Labyrinthulomycetes</taxon>
        <taxon>Thraustochytrida</taxon>
        <taxon>Thraustochytriidae</taxon>
        <taxon>Aplanochytrium</taxon>
    </lineage>
</organism>
<evidence type="ECO:0000256" key="1">
    <source>
        <dbReference type="SAM" id="Phobius"/>
    </source>
</evidence>
<sequence length="170" mass="18941">MWLLMNSGIFVFNTIYNRNFISKTDQTSDGINLIQQTFMVPIIIFWALFTGEVTIESIDIPMQQLAEQGWIMHLVLLGTCLGGCIIGAVYAECYKKFPATAVTVASNVIKFLSVFMGVYVFNTRLSFVQSLGLLLSIVAGVWYSILPKVPRTREAARATKLDTTNLESKA</sequence>
<proteinExistence type="predicted"/>
<gene>
    <name evidence="2" type="ORF">ASTO00021_LOCUS5418</name>
</gene>
<protein>
    <recommendedName>
        <fullName evidence="3">Sugar phosphate transporter domain-containing protein</fullName>
    </recommendedName>
</protein>
<keyword evidence="1" id="KW-0472">Membrane</keyword>
<dbReference type="AlphaFoldDB" id="A0A7S3LN47"/>
<dbReference type="SUPFAM" id="SSF103481">
    <property type="entry name" value="Multidrug resistance efflux transporter EmrE"/>
    <property type="match status" value="1"/>
</dbReference>
<feature type="transmembrane region" description="Helical" evidence="1">
    <location>
        <begin position="127"/>
        <end position="146"/>
    </location>
</feature>
<feature type="transmembrane region" description="Helical" evidence="1">
    <location>
        <begin position="97"/>
        <end position="121"/>
    </location>
</feature>